<dbReference type="EMBL" id="LZYO01000060">
    <property type="protein sequence ID" value="ODH38940.1"/>
    <property type="molecule type" value="Genomic_DNA"/>
</dbReference>
<comment type="caution">
    <text evidence="1">The sequence shown here is derived from an EMBL/GenBank/DDBJ whole genome shotgun (WGS) entry which is preliminary data.</text>
</comment>
<dbReference type="VEuPathDB" id="FungiDB:PADG_06414"/>
<accession>A0A1D2JJR6</accession>
<dbReference type="AlphaFoldDB" id="A0A1D2JJR6"/>
<reference evidence="1 2" key="1">
    <citation type="submission" date="2016-06" db="EMBL/GenBank/DDBJ databases">
        <authorList>
            <person name="Kjaerup R.B."/>
            <person name="Dalgaard T.S."/>
            <person name="Juul-Madsen H.R."/>
        </authorList>
    </citation>
    <scope>NUCLEOTIDE SEQUENCE [LARGE SCALE GENOMIC DNA]</scope>
    <source>
        <strain evidence="1 2">Pb300</strain>
    </source>
</reference>
<sequence>MDGLGFYWLTPMGFSDGWTITGHDSNDLLLGNASIYVGRIMGIKRSLVDASYHNIRVGIAVFSSSEFHTKQTRDRVVRYFDSSYSAYLADAHIPAYASRMATPARRARANVTL</sequence>
<proteinExistence type="predicted"/>
<organism evidence="1 2">
    <name type="scientific">Paracoccidioides brasiliensis</name>
    <dbReference type="NCBI Taxonomy" id="121759"/>
    <lineage>
        <taxon>Eukaryota</taxon>
        <taxon>Fungi</taxon>
        <taxon>Dikarya</taxon>
        <taxon>Ascomycota</taxon>
        <taxon>Pezizomycotina</taxon>
        <taxon>Eurotiomycetes</taxon>
        <taxon>Eurotiomycetidae</taxon>
        <taxon>Onygenales</taxon>
        <taxon>Ajellomycetaceae</taxon>
        <taxon>Paracoccidioides</taxon>
    </lineage>
</organism>
<evidence type="ECO:0000313" key="1">
    <source>
        <dbReference type="EMBL" id="ODH38940.1"/>
    </source>
</evidence>
<gene>
    <name evidence="1" type="ORF">ACO22_02103</name>
</gene>
<evidence type="ECO:0000313" key="2">
    <source>
        <dbReference type="Proteomes" id="UP000242814"/>
    </source>
</evidence>
<protein>
    <submittedName>
        <fullName evidence="1">Uncharacterized protein</fullName>
    </submittedName>
</protein>
<name>A0A1D2JJR6_PARBR</name>
<dbReference type="Proteomes" id="UP000242814">
    <property type="component" value="Unassembled WGS sequence"/>
</dbReference>